<keyword evidence="3" id="KW-0067">ATP-binding</keyword>
<dbReference type="EMBL" id="CAXAMN010007891">
    <property type="protein sequence ID" value="CAK9023237.1"/>
    <property type="molecule type" value="Genomic_DNA"/>
</dbReference>
<keyword evidence="4" id="KW-0175">Coiled coil</keyword>
<dbReference type="PANTHER" id="PTHR43392">
    <property type="entry name" value="AAA-TYPE ATPASE FAMILY PROTEIN / ANKYRIN REPEAT FAMILY PROTEIN"/>
    <property type="match status" value="1"/>
</dbReference>
<comment type="caution">
    <text evidence="7">The sequence shown here is derived from an EMBL/GenBank/DDBJ whole genome shotgun (WGS) entry which is preliminary data.</text>
</comment>
<evidence type="ECO:0000256" key="3">
    <source>
        <dbReference type="ARBA" id="ARBA00022840"/>
    </source>
</evidence>
<feature type="region of interest" description="Disordered" evidence="5">
    <location>
        <begin position="1"/>
        <end position="20"/>
    </location>
</feature>
<evidence type="ECO:0000256" key="1">
    <source>
        <dbReference type="ARBA" id="ARBA00010378"/>
    </source>
</evidence>
<keyword evidence="2" id="KW-0547">Nucleotide-binding</keyword>
<reference evidence="7 8" key="1">
    <citation type="submission" date="2024-02" db="EMBL/GenBank/DDBJ databases">
        <authorList>
            <person name="Chen Y."/>
            <person name="Shah S."/>
            <person name="Dougan E. K."/>
            <person name="Thang M."/>
            <person name="Chan C."/>
        </authorList>
    </citation>
    <scope>NUCLEOTIDE SEQUENCE [LARGE SCALE GENOMIC DNA]</scope>
</reference>
<evidence type="ECO:0000256" key="4">
    <source>
        <dbReference type="SAM" id="Coils"/>
    </source>
</evidence>
<dbReference type="SUPFAM" id="SSF52540">
    <property type="entry name" value="P-loop containing nucleoside triphosphate hydrolases"/>
    <property type="match status" value="1"/>
</dbReference>
<evidence type="ECO:0000313" key="7">
    <source>
        <dbReference type="EMBL" id="CAK9023237.1"/>
    </source>
</evidence>
<dbReference type="InterPro" id="IPR011992">
    <property type="entry name" value="EF-hand-dom_pair"/>
</dbReference>
<organism evidence="7 8">
    <name type="scientific">Durusdinium trenchii</name>
    <dbReference type="NCBI Taxonomy" id="1381693"/>
    <lineage>
        <taxon>Eukaryota</taxon>
        <taxon>Sar</taxon>
        <taxon>Alveolata</taxon>
        <taxon>Dinophyceae</taxon>
        <taxon>Suessiales</taxon>
        <taxon>Symbiodiniaceae</taxon>
        <taxon>Durusdinium</taxon>
    </lineage>
</organism>
<dbReference type="Pfam" id="PF00004">
    <property type="entry name" value="AAA"/>
    <property type="match status" value="1"/>
</dbReference>
<dbReference type="InterPro" id="IPR003959">
    <property type="entry name" value="ATPase_AAA_core"/>
</dbReference>
<dbReference type="SMART" id="SM00382">
    <property type="entry name" value="AAA"/>
    <property type="match status" value="1"/>
</dbReference>
<dbReference type="PRINTS" id="PR00819">
    <property type="entry name" value="CBXCFQXSUPER"/>
</dbReference>
<feature type="coiled-coil region" evidence="4">
    <location>
        <begin position="461"/>
        <end position="495"/>
    </location>
</feature>
<evidence type="ECO:0000256" key="2">
    <source>
        <dbReference type="ARBA" id="ARBA00022741"/>
    </source>
</evidence>
<feature type="domain" description="AAA+ ATPase" evidence="6">
    <location>
        <begin position="212"/>
        <end position="326"/>
    </location>
</feature>
<dbReference type="PANTHER" id="PTHR43392:SF2">
    <property type="entry name" value="AAA-TYPE ATPASE FAMILY PROTEIN _ ANKYRIN REPEAT FAMILY PROTEIN"/>
    <property type="match status" value="1"/>
</dbReference>
<dbReference type="Proteomes" id="UP001642484">
    <property type="component" value="Unassembled WGS sequence"/>
</dbReference>
<dbReference type="Gene3D" id="3.40.50.300">
    <property type="entry name" value="P-loop containing nucleotide triphosphate hydrolases"/>
    <property type="match status" value="1"/>
</dbReference>
<accession>A0ABP0K9J2</accession>
<evidence type="ECO:0000259" key="6">
    <source>
        <dbReference type="SMART" id="SM00382"/>
    </source>
</evidence>
<dbReference type="InterPro" id="IPR000641">
    <property type="entry name" value="CbxX/CfxQ"/>
</dbReference>
<dbReference type="InterPro" id="IPR003593">
    <property type="entry name" value="AAA+_ATPase"/>
</dbReference>
<evidence type="ECO:0000256" key="5">
    <source>
        <dbReference type="SAM" id="MobiDB-lite"/>
    </source>
</evidence>
<proteinExistence type="inferred from homology"/>
<keyword evidence="8" id="KW-1185">Reference proteome</keyword>
<sequence length="578" mass="64928">MRRGPKKVNPAKPADGKKTRAEAIRIWDKVDVGKKGFVTVPEVLKQSKLLEHECPEFIRDYESVARDGRVTRNAFLDFCVGKATAEECKRDVDMFLNVVFQTVLLVKTEDLEMLTGPAGQIRVADLVKHKVRIQEVFPPLLEKFSEIDLNMTSTVSWAELEVFAGGTGEWLEYQLDQVIGLELLKQQIRQFHHSIVMDQKRRDTGHNVRTISKYHMIFQGNPGTGKTSLARIIAQLLHRIGIIKTDVLVEVQRDKLVAEYVGQTGPKTQKVIEQAKQGVLFIDEAYRLSQEGGKSDFGREAIEQLMAAMNDPPGKAPIMVFAGYADDMDNFMQANSGLYRRIGYTFDFSDYSCFELAEILKSIVTNAGFRLAPALIKNNLQATAALIEANTLQQAREMMNGGLCERLFDFAKQSLDAREAVVSASNPSLELTEGDLLEACRRIPPPPMREGRESSATSQASDQVARRLQRTEAKLRSAQSEIHRLQAQLRAVKAARSAWKSGDLDTRSRCSMEGCCHRVRKFFRFLWTACILCATLTLHKLYYVCCCQCVPKKEKFTTPIIRIHPADDSKPGPAPLSP</sequence>
<evidence type="ECO:0000313" key="8">
    <source>
        <dbReference type="Proteomes" id="UP001642484"/>
    </source>
</evidence>
<protein>
    <recommendedName>
        <fullName evidence="6">AAA+ ATPase domain-containing protein</fullName>
    </recommendedName>
</protein>
<comment type="similarity">
    <text evidence="1">Belongs to the CbxX/CfxQ family.</text>
</comment>
<name>A0ABP0K9J2_9DINO</name>
<dbReference type="SUPFAM" id="SSF47473">
    <property type="entry name" value="EF-hand"/>
    <property type="match status" value="1"/>
</dbReference>
<dbReference type="InterPro" id="IPR050773">
    <property type="entry name" value="CbxX/CfxQ_RuBisCO_ESX"/>
</dbReference>
<gene>
    <name evidence="7" type="ORF">CCMP2556_LOCUS15149</name>
</gene>
<dbReference type="InterPro" id="IPR027417">
    <property type="entry name" value="P-loop_NTPase"/>
</dbReference>